<proteinExistence type="predicted"/>
<dbReference type="PANTHER" id="PTHR47894">
    <property type="entry name" value="HTH-TYPE TRANSCRIPTIONAL REGULATOR GADX"/>
    <property type="match status" value="1"/>
</dbReference>
<dbReference type="HOGENOM" id="CLU_047522_3_0_6"/>
<dbReference type="PATRIC" id="fig|1191460.12.peg.1882"/>
<evidence type="ECO:0000313" key="5">
    <source>
        <dbReference type="EMBL" id="ENV37087.1"/>
    </source>
</evidence>
<dbReference type="Gene3D" id="1.10.10.60">
    <property type="entry name" value="Homeodomain-like"/>
    <property type="match status" value="1"/>
</dbReference>
<keyword evidence="6" id="KW-1185">Reference proteome</keyword>
<dbReference type="OrthoDB" id="9803764at2"/>
<feature type="domain" description="HTH araC/xylS-type" evidence="4">
    <location>
        <begin position="233"/>
        <end position="334"/>
    </location>
</feature>
<keyword evidence="2" id="KW-0238">DNA-binding</keyword>
<evidence type="ECO:0000256" key="2">
    <source>
        <dbReference type="ARBA" id="ARBA00023125"/>
    </source>
</evidence>
<dbReference type="GO" id="GO:0005829">
    <property type="term" value="C:cytosol"/>
    <property type="evidence" value="ECO:0007669"/>
    <property type="project" value="TreeGrafter"/>
</dbReference>
<sequence>MSAKLPGTYVNLLVDALRARNLSVEQLLGDFDIEMEDIEAPFWYVNLNVFNELIDSSIIFTEDQLLIIHMAKSMKASCYGHVGVAAVAAENLLQAIKILEKFIGLHCSVFKPVLKIKENKAYIYFDQSFISENLSNNGLLFSILGFASLIKDLLKSDIKIQANFTQVDVFYSSNINQLLGFESHFSQESNCLIFDKAFLTNQLPTADEIVFRLLKEQCERDVKRQIIKKEKLNSTKILVKELLHGSQDYSVNLNQVALELKTSVRSLQRQLASEETSFQIVLAEARREHAEKLLKSTRLSIQEISNILGYADISHFTRAFKKWVGLTPTIYRKA</sequence>
<evidence type="ECO:0000313" key="6">
    <source>
        <dbReference type="Proteomes" id="UP000018445"/>
    </source>
</evidence>
<protein>
    <recommendedName>
        <fullName evidence="4">HTH araC/xylS-type domain-containing protein</fullName>
    </recommendedName>
</protein>
<dbReference type="AlphaFoldDB" id="N8YJX7"/>
<dbReference type="PRINTS" id="PR00032">
    <property type="entry name" value="HTHARAC"/>
</dbReference>
<comment type="caution">
    <text evidence="5">The sequence shown here is derived from an EMBL/GenBank/DDBJ whole genome shotgun (WGS) entry which is preliminary data.</text>
</comment>
<dbReference type="GO" id="GO:0003700">
    <property type="term" value="F:DNA-binding transcription factor activity"/>
    <property type="evidence" value="ECO:0007669"/>
    <property type="project" value="InterPro"/>
</dbReference>
<dbReference type="InterPro" id="IPR032687">
    <property type="entry name" value="AraC-type_N"/>
</dbReference>
<gene>
    <name evidence="5" type="ORF">F959_01895</name>
</gene>
<dbReference type="GO" id="GO:0000976">
    <property type="term" value="F:transcription cis-regulatory region binding"/>
    <property type="evidence" value="ECO:0007669"/>
    <property type="project" value="TreeGrafter"/>
</dbReference>
<reference evidence="5 6" key="1">
    <citation type="submission" date="2013-02" db="EMBL/GenBank/DDBJ databases">
        <title>The Genome Sequence of Acinetobacter venetianus CIP 110063.</title>
        <authorList>
            <consortium name="The Broad Institute Genome Sequencing Platform"/>
            <consortium name="The Broad Institute Genome Sequencing Center for Infectious Disease"/>
            <person name="Cerqueira G."/>
            <person name="Feldgarden M."/>
            <person name="Courvalin P."/>
            <person name="Perichon B."/>
            <person name="Grillot-Courvalin C."/>
            <person name="Clermont D."/>
            <person name="Rocha E."/>
            <person name="Yoon E.-J."/>
            <person name="Nemec A."/>
            <person name="Walker B."/>
            <person name="Young S.K."/>
            <person name="Zeng Q."/>
            <person name="Gargeya S."/>
            <person name="Fitzgerald M."/>
            <person name="Haas B."/>
            <person name="Abouelleil A."/>
            <person name="Alvarado L."/>
            <person name="Arachchi H.M."/>
            <person name="Berlin A.M."/>
            <person name="Chapman S.B."/>
            <person name="Dewar J."/>
            <person name="Goldberg J."/>
            <person name="Griggs A."/>
            <person name="Gujja S."/>
            <person name="Hansen M."/>
            <person name="Howarth C."/>
            <person name="Imamovic A."/>
            <person name="Larimer J."/>
            <person name="McCowan C."/>
            <person name="Murphy C."/>
            <person name="Neiman D."/>
            <person name="Pearson M."/>
            <person name="Priest M."/>
            <person name="Roberts A."/>
            <person name="Saif S."/>
            <person name="Shea T."/>
            <person name="Sisk P."/>
            <person name="Sykes S."/>
            <person name="Wortman J."/>
            <person name="Nusbaum C."/>
            <person name="Birren B."/>
        </authorList>
    </citation>
    <scope>NUCLEOTIDE SEQUENCE [LARGE SCALE GENOMIC DNA]</scope>
    <source>
        <strain evidence="6">ATCC 31012 / DSM 23050 / BCRC 14357 / CCUG 45561 / CIP 110063 / KCTC 2702 / LMG 19082 / RAG-1</strain>
    </source>
</reference>
<dbReference type="RefSeq" id="WP_004879472.1">
    <property type="nucleotide sequence ID" value="NZ_AKIQ01000025.1"/>
</dbReference>
<organism evidence="5 6">
    <name type="scientific">Acinetobacter venetianus (strain ATCC 31012 / DSM 23050 / BCRC 14357 / CCUG 45561 / CIP 110063 / KCTC 2702 / LMG 19082 / RAG-1)</name>
    <dbReference type="NCBI Taxonomy" id="1191460"/>
    <lineage>
        <taxon>Bacteria</taxon>
        <taxon>Pseudomonadati</taxon>
        <taxon>Pseudomonadota</taxon>
        <taxon>Gammaproteobacteria</taxon>
        <taxon>Moraxellales</taxon>
        <taxon>Moraxellaceae</taxon>
        <taxon>Acinetobacter</taxon>
    </lineage>
</organism>
<keyword evidence="3" id="KW-0804">Transcription</keyword>
<name>N8YJX7_ACIVR</name>
<evidence type="ECO:0000259" key="4">
    <source>
        <dbReference type="PROSITE" id="PS01124"/>
    </source>
</evidence>
<evidence type="ECO:0000256" key="1">
    <source>
        <dbReference type="ARBA" id="ARBA00023015"/>
    </source>
</evidence>
<dbReference type="SUPFAM" id="SSF46689">
    <property type="entry name" value="Homeodomain-like"/>
    <property type="match status" value="1"/>
</dbReference>
<accession>N8YJX7</accession>
<evidence type="ECO:0000256" key="3">
    <source>
        <dbReference type="ARBA" id="ARBA00023163"/>
    </source>
</evidence>
<dbReference type="Pfam" id="PF12833">
    <property type="entry name" value="HTH_18"/>
    <property type="match status" value="1"/>
</dbReference>
<dbReference type="InterPro" id="IPR009057">
    <property type="entry name" value="Homeodomain-like_sf"/>
</dbReference>
<dbReference type="InterPro" id="IPR020449">
    <property type="entry name" value="Tscrpt_reg_AraC-type_HTH"/>
</dbReference>
<dbReference type="eggNOG" id="COG2207">
    <property type="taxonomic scope" value="Bacteria"/>
</dbReference>
<keyword evidence="1" id="KW-0805">Transcription regulation</keyword>
<dbReference type="PANTHER" id="PTHR47894:SF1">
    <property type="entry name" value="HTH-TYPE TRANSCRIPTIONAL REGULATOR VQSM"/>
    <property type="match status" value="1"/>
</dbReference>
<dbReference type="EMBL" id="APPO01000013">
    <property type="protein sequence ID" value="ENV37087.1"/>
    <property type="molecule type" value="Genomic_DNA"/>
</dbReference>
<dbReference type="Pfam" id="PF12625">
    <property type="entry name" value="Arabinose_bd"/>
    <property type="match status" value="1"/>
</dbReference>
<dbReference type="Proteomes" id="UP000018445">
    <property type="component" value="Unassembled WGS sequence"/>
</dbReference>
<dbReference type="GeneID" id="58194764"/>
<dbReference type="InterPro" id="IPR018060">
    <property type="entry name" value="HTH_AraC"/>
</dbReference>
<dbReference type="SMART" id="SM00342">
    <property type="entry name" value="HTH_ARAC"/>
    <property type="match status" value="1"/>
</dbReference>
<dbReference type="PROSITE" id="PS01124">
    <property type="entry name" value="HTH_ARAC_FAMILY_2"/>
    <property type="match status" value="1"/>
</dbReference>